<evidence type="ECO:0000313" key="2">
    <source>
        <dbReference type="Proteomes" id="UP000179157"/>
    </source>
</evidence>
<evidence type="ECO:0000313" key="1">
    <source>
        <dbReference type="EMBL" id="OGF55467.1"/>
    </source>
</evidence>
<dbReference type="Gene3D" id="2.60.40.4070">
    <property type="match status" value="1"/>
</dbReference>
<gene>
    <name evidence="1" type="ORF">A2Z21_06595</name>
</gene>
<dbReference type="EMBL" id="MFGX01000056">
    <property type="protein sequence ID" value="OGF55467.1"/>
    <property type="molecule type" value="Genomic_DNA"/>
</dbReference>
<comment type="caution">
    <text evidence="1">The sequence shown here is derived from an EMBL/GenBank/DDBJ whole genome shotgun (WGS) entry which is preliminary data.</text>
</comment>
<reference evidence="1 2" key="1">
    <citation type="journal article" date="2016" name="Nat. Commun.">
        <title>Thousands of microbial genomes shed light on interconnected biogeochemical processes in an aquifer system.</title>
        <authorList>
            <person name="Anantharaman K."/>
            <person name="Brown C.T."/>
            <person name="Hug L.A."/>
            <person name="Sharon I."/>
            <person name="Castelle C.J."/>
            <person name="Probst A.J."/>
            <person name="Thomas B.C."/>
            <person name="Singh A."/>
            <person name="Wilkins M.J."/>
            <person name="Karaoz U."/>
            <person name="Brodie E.L."/>
            <person name="Williams K.H."/>
            <person name="Hubbard S.S."/>
            <person name="Banfield J.F."/>
        </authorList>
    </citation>
    <scope>NUCLEOTIDE SEQUENCE [LARGE SCALE GENOMIC DNA]</scope>
    <source>
        <strain evidence="2">RBG_16_55_9</strain>
    </source>
</reference>
<proteinExistence type="predicted"/>
<sequence>MFQAPSPNSISIINFPNPASTQTKFLYFLPVGASSATLLVFDLVGRPAYLTDLDVDRHEYIWDLTDSDGNELPNGPYFYLVRAETSQGVVSSRVEVLVIQR</sequence>
<name>A0A1F5UWB5_FRAXR</name>
<dbReference type="AlphaFoldDB" id="A0A1F5UWB5"/>
<dbReference type="Proteomes" id="UP000179157">
    <property type="component" value="Unassembled WGS sequence"/>
</dbReference>
<accession>A0A1F5UWB5</accession>
<organism evidence="1 2">
    <name type="scientific">Fraserbacteria sp. (strain RBG_16_55_9)</name>
    <dbReference type="NCBI Taxonomy" id="1817864"/>
    <lineage>
        <taxon>Bacteria</taxon>
        <taxon>Candidatus Fraseribacteriota</taxon>
    </lineage>
</organism>
<protein>
    <recommendedName>
        <fullName evidence="3">FlgD Ig-like domain-containing protein</fullName>
    </recommendedName>
</protein>
<evidence type="ECO:0008006" key="3">
    <source>
        <dbReference type="Google" id="ProtNLM"/>
    </source>
</evidence>